<sequence length="659" mass="75625">MALTLDQLEDRFLHSLQAFQEAPSFSKDDKRKRLISQIDLLSRNEEGGQLLYHRLPELDESGFFNGTVWENPNNLIPGLVRGTLLAGSPTSTIEMLNEFRILNISEGRISHPDFSAEQARGFIYSMLVNTFELAFEDFEHEGWSARYADGELKKIRMLFGIVRERVDLQQIKPHLLEKIEVIVAHRPVVVTRIKRILSVISRELTLDLSEKQDRRLSYFINTLFGPTELARKYKSPGQYETALENLDADALRQECQEVGKMMVDTGLVSEHQLVLLQFVRKYHTDMIPEVLALNAHGRADYERHQDFVHQIIQDFIVPGNKQAVYGLARVLQRNIFSQKTAWHAINRLVKIKVHPEVAKRLEQGNLTRFDLSPIQSLIGGILCVLGLPLGVRQGNNPTCQSARGISMWSRYAPAKLINMMIDAATTNNVVFRYEGDQIKSQDVTEGLTQQFDFQLDPVSIVLVPLLDKVYNEMMKRAGLKHFGKDPHASVNPAFYGHWIQTGFRSVYNPALHAVEKYDEFVRIFYASFHPDYNGGHHLIYPVPTGIFITDSSAQMLGYHAISLLRIEKVPETEAWRAYFFNPNSQGKQDWGQGIEPTVWDNGERHGESSLPVDEFVSRVYAFHFNELRLEDKHHQVPVETVAKVTRLSKESWGRKYRWI</sequence>
<organism evidence="1 2">
    <name type="scientific">Phaeodactylibacter xiamenensis</name>
    <dbReference type="NCBI Taxonomy" id="1524460"/>
    <lineage>
        <taxon>Bacteria</taxon>
        <taxon>Pseudomonadati</taxon>
        <taxon>Bacteroidota</taxon>
        <taxon>Saprospiria</taxon>
        <taxon>Saprospirales</taxon>
        <taxon>Haliscomenobacteraceae</taxon>
        <taxon>Phaeodactylibacter</taxon>
    </lineage>
</organism>
<proteinExistence type="predicted"/>
<protein>
    <submittedName>
        <fullName evidence="1">Uncharacterized protein</fullName>
    </submittedName>
</protein>
<dbReference type="Proteomes" id="UP000029736">
    <property type="component" value="Unassembled WGS sequence"/>
</dbReference>
<dbReference type="OrthoDB" id="3893742at2"/>
<name>A0A098SAP3_9BACT</name>
<reference evidence="1 2" key="1">
    <citation type="journal article" date="2014" name="Int. J. Syst. Evol. Microbiol.">
        <title>Phaeodactylibacter xiamenensis gen. nov., sp. nov., a member of the family Saprospiraceae isolated from the marine alga Phaeodactylum tricornutum.</title>
        <authorList>
            <person name="Chen Z.Jr."/>
            <person name="Lei X."/>
            <person name="Lai Q."/>
            <person name="Li Y."/>
            <person name="Zhang B."/>
            <person name="Zhang J."/>
            <person name="Zhang H."/>
            <person name="Yang L."/>
            <person name="Zheng W."/>
            <person name="Tian Y."/>
            <person name="Yu Z."/>
            <person name="Xu H.Jr."/>
            <person name="Zheng T."/>
        </authorList>
    </citation>
    <scope>NUCLEOTIDE SEQUENCE [LARGE SCALE GENOMIC DNA]</scope>
    <source>
        <strain evidence="1 2">KD52</strain>
    </source>
</reference>
<evidence type="ECO:0000313" key="1">
    <source>
        <dbReference type="EMBL" id="KGE89185.1"/>
    </source>
</evidence>
<evidence type="ECO:0000313" key="2">
    <source>
        <dbReference type="Proteomes" id="UP000029736"/>
    </source>
</evidence>
<keyword evidence="2" id="KW-1185">Reference proteome</keyword>
<dbReference type="AlphaFoldDB" id="A0A098SAP3"/>
<dbReference type="EMBL" id="JPOS01000012">
    <property type="protein sequence ID" value="KGE89185.1"/>
    <property type="molecule type" value="Genomic_DNA"/>
</dbReference>
<gene>
    <name evidence="1" type="ORF">IX84_05360</name>
</gene>
<accession>A0A098SAP3</accession>
<dbReference type="STRING" id="1524460.IX84_05360"/>
<comment type="caution">
    <text evidence="1">The sequence shown here is derived from an EMBL/GenBank/DDBJ whole genome shotgun (WGS) entry which is preliminary data.</text>
</comment>
<dbReference type="RefSeq" id="WP_044217097.1">
    <property type="nucleotide sequence ID" value="NZ_JBKAGJ010000001.1"/>
</dbReference>